<dbReference type="AlphaFoldDB" id="A0A7R9G544"/>
<evidence type="ECO:0000313" key="5">
    <source>
        <dbReference type="EMBL" id="CAD7266445.1"/>
    </source>
</evidence>
<dbReference type="InterPro" id="IPR029277">
    <property type="entry name" value="SVWC_dom"/>
</dbReference>
<keyword evidence="2" id="KW-0964">Secreted</keyword>
<dbReference type="EMBL" id="OC006988">
    <property type="protein sequence ID" value="CAD7266445.1"/>
    <property type="molecule type" value="Genomic_DNA"/>
</dbReference>
<sequence length="114" mass="13053">MFKCIVALFVVQMVTCYVMRELVTEHKDHPDQCYDSVNQLYYDLQTSWERPGLCEQLRCTPYTEPGQLTITHHGCGVVIVEPPCELRPGNLSLSYPDCCFSVYCPPEAPTPSRY</sequence>
<feature type="domain" description="Single" evidence="4">
    <location>
        <begin position="33"/>
        <end position="104"/>
    </location>
</feature>
<evidence type="ECO:0000256" key="2">
    <source>
        <dbReference type="ARBA" id="ARBA00022525"/>
    </source>
</evidence>
<accession>A0A7R9G544</accession>
<dbReference type="SMART" id="SM01318">
    <property type="entry name" value="SVWC"/>
    <property type="match status" value="1"/>
</dbReference>
<evidence type="ECO:0000256" key="1">
    <source>
        <dbReference type="ARBA" id="ARBA00004613"/>
    </source>
</evidence>
<dbReference type="PANTHER" id="PTHR39957:SF1">
    <property type="entry name" value="AT09846P1-RELATED"/>
    <property type="match status" value="1"/>
</dbReference>
<organism evidence="5">
    <name type="scientific">Timema shepardi</name>
    <name type="common">Walking stick</name>
    <dbReference type="NCBI Taxonomy" id="629360"/>
    <lineage>
        <taxon>Eukaryota</taxon>
        <taxon>Metazoa</taxon>
        <taxon>Ecdysozoa</taxon>
        <taxon>Arthropoda</taxon>
        <taxon>Hexapoda</taxon>
        <taxon>Insecta</taxon>
        <taxon>Pterygota</taxon>
        <taxon>Neoptera</taxon>
        <taxon>Polyneoptera</taxon>
        <taxon>Phasmatodea</taxon>
        <taxon>Timematodea</taxon>
        <taxon>Timematoidea</taxon>
        <taxon>Timematidae</taxon>
        <taxon>Timema</taxon>
    </lineage>
</organism>
<feature type="chain" id="PRO_5031158628" description="Single domain-containing protein" evidence="3">
    <location>
        <begin position="17"/>
        <end position="114"/>
    </location>
</feature>
<feature type="signal peptide" evidence="3">
    <location>
        <begin position="1"/>
        <end position="16"/>
    </location>
</feature>
<evidence type="ECO:0000256" key="3">
    <source>
        <dbReference type="SAM" id="SignalP"/>
    </source>
</evidence>
<gene>
    <name evidence="5" type="ORF">TSIB3V08_LOCUS10464</name>
</gene>
<dbReference type="GO" id="GO:0005576">
    <property type="term" value="C:extracellular region"/>
    <property type="evidence" value="ECO:0007669"/>
    <property type="project" value="UniProtKB-SubCell"/>
</dbReference>
<name>A0A7R9G544_TIMSH</name>
<proteinExistence type="predicted"/>
<keyword evidence="3" id="KW-0732">Signal</keyword>
<dbReference type="Pfam" id="PF15430">
    <property type="entry name" value="SVWC"/>
    <property type="match status" value="1"/>
</dbReference>
<comment type="subcellular location">
    <subcellularLocation>
        <location evidence="1">Secreted</location>
    </subcellularLocation>
</comment>
<reference evidence="5" key="1">
    <citation type="submission" date="2020-11" db="EMBL/GenBank/DDBJ databases">
        <authorList>
            <person name="Tran Van P."/>
        </authorList>
    </citation>
    <scope>NUCLEOTIDE SEQUENCE</scope>
</reference>
<evidence type="ECO:0000259" key="4">
    <source>
        <dbReference type="SMART" id="SM01318"/>
    </source>
</evidence>
<dbReference type="InterPro" id="IPR053308">
    <property type="entry name" value="Vago-like"/>
</dbReference>
<protein>
    <recommendedName>
        <fullName evidence="4">Single domain-containing protein</fullName>
    </recommendedName>
</protein>
<dbReference type="PANTHER" id="PTHR39957">
    <property type="entry name" value="AT09846P1-RELATED"/>
    <property type="match status" value="1"/>
</dbReference>